<evidence type="ECO:0000256" key="1">
    <source>
        <dbReference type="SAM" id="MobiDB-lite"/>
    </source>
</evidence>
<dbReference type="Proteomes" id="UP000499080">
    <property type="component" value="Unassembled WGS sequence"/>
</dbReference>
<protein>
    <submittedName>
        <fullName evidence="2">Uncharacterized protein</fullName>
    </submittedName>
</protein>
<feature type="compositionally biased region" description="Polar residues" evidence="1">
    <location>
        <begin position="84"/>
        <end position="94"/>
    </location>
</feature>
<sequence>MDFILRQAKVTHVHEPIHFNEVQKKEYLPHCLLEEQSITRHKNLAGSLHRNFMEKFILHCIKSSFFSYSKCGHLMRTLEGSPLESVSNEGQNPTGAFPKYWG</sequence>
<dbReference type="EMBL" id="BGPR01001915">
    <property type="protein sequence ID" value="GBM64194.1"/>
    <property type="molecule type" value="Genomic_DNA"/>
</dbReference>
<evidence type="ECO:0000313" key="3">
    <source>
        <dbReference type="Proteomes" id="UP000499080"/>
    </source>
</evidence>
<comment type="caution">
    <text evidence="2">The sequence shown here is derived from an EMBL/GenBank/DDBJ whole genome shotgun (WGS) entry which is preliminary data.</text>
</comment>
<evidence type="ECO:0000313" key="2">
    <source>
        <dbReference type="EMBL" id="GBM64194.1"/>
    </source>
</evidence>
<reference evidence="2 3" key="1">
    <citation type="journal article" date="2019" name="Sci. Rep.">
        <title>Orb-weaving spider Araneus ventricosus genome elucidates the spidroin gene catalogue.</title>
        <authorList>
            <person name="Kono N."/>
            <person name="Nakamura H."/>
            <person name="Ohtoshi R."/>
            <person name="Moran D.A.P."/>
            <person name="Shinohara A."/>
            <person name="Yoshida Y."/>
            <person name="Fujiwara M."/>
            <person name="Mori M."/>
            <person name="Tomita M."/>
            <person name="Arakawa K."/>
        </authorList>
    </citation>
    <scope>NUCLEOTIDE SEQUENCE [LARGE SCALE GENOMIC DNA]</scope>
</reference>
<name>A0A4Y2HFV9_ARAVE</name>
<organism evidence="2 3">
    <name type="scientific">Araneus ventricosus</name>
    <name type="common">Orbweaver spider</name>
    <name type="synonym">Epeira ventricosa</name>
    <dbReference type="NCBI Taxonomy" id="182803"/>
    <lineage>
        <taxon>Eukaryota</taxon>
        <taxon>Metazoa</taxon>
        <taxon>Ecdysozoa</taxon>
        <taxon>Arthropoda</taxon>
        <taxon>Chelicerata</taxon>
        <taxon>Arachnida</taxon>
        <taxon>Araneae</taxon>
        <taxon>Araneomorphae</taxon>
        <taxon>Entelegynae</taxon>
        <taxon>Araneoidea</taxon>
        <taxon>Araneidae</taxon>
        <taxon>Araneus</taxon>
    </lineage>
</organism>
<accession>A0A4Y2HFV9</accession>
<dbReference type="AlphaFoldDB" id="A0A4Y2HFV9"/>
<feature type="region of interest" description="Disordered" evidence="1">
    <location>
        <begin position="82"/>
        <end position="102"/>
    </location>
</feature>
<gene>
    <name evidence="2" type="ORF">AVEN_159580_1</name>
</gene>
<keyword evidence="3" id="KW-1185">Reference proteome</keyword>
<proteinExistence type="predicted"/>